<sequence length="42" mass="4931">MGFQFDHRTVFLPSDWWFPTYHRACPWHPPSPPRFLGSSALG</sequence>
<proteinExistence type="predicted"/>
<comment type="caution">
    <text evidence="1">The sequence shown here is derived from an EMBL/GenBank/DDBJ whole genome shotgun (WGS) entry which is preliminary data.</text>
</comment>
<dbReference type="AlphaFoldDB" id="D1NUV0"/>
<evidence type="ECO:0000313" key="2">
    <source>
        <dbReference type="Proteomes" id="UP000003656"/>
    </source>
</evidence>
<gene>
    <name evidence="1" type="ORF">BIFGAL_03626</name>
</gene>
<name>D1NUV0_9BIFI</name>
<dbReference type="EMBL" id="ABXB03000003">
    <property type="protein sequence ID" value="EFA22600.1"/>
    <property type="molecule type" value="Genomic_DNA"/>
</dbReference>
<evidence type="ECO:0000313" key="1">
    <source>
        <dbReference type="EMBL" id="EFA22600.1"/>
    </source>
</evidence>
<organism evidence="1 2">
    <name type="scientific">Bifidobacterium gallicum DSM 20093 = LMG 11596</name>
    <dbReference type="NCBI Taxonomy" id="561180"/>
    <lineage>
        <taxon>Bacteria</taxon>
        <taxon>Bacillati</taxon>
        <taxon>Actinomycetota</taxon>
        <taxon>Actinomycetes</taxon>
        <taxon>Bifidobacteriales</taxon>
        <taxon>Bifidobacteriaceae</taxon>
        <taxon>Bifidobacterium</taxon>
    </lineage>
</organism>
<protein>
    <submittedName>
        <fullName evidence="1">Uncharacterized protein</fullName>
    </submittedName>
</protein>
<dbReference type="Proteomes" id="UP000003656">
    <property type="component" value="Unassembled WGS sequence"/>
</dbReference>
<accession>D1NUV0</accession>
<reference evidence="1 2" key="1">
    <citation type="submission" date="2009-11" db="EMBL/GenBank/DDBJ databases">
        <authorList>
            <person name="Weinstock G."/>
            <person name="Sodergren E."/>
            <person name="Clifton S."/>
            <person name="Fulton L."/>
            <person name="Fulton B."/>
            <person name="Courtney L."/>
            <person name="Fronick C."/>
            <person name="Harrison M."/>
            <person name="Strong C."/>
            <person name="Farmer C."/>
            <person name="Delahaunty K."/>
            <person name="Markovic C."/>
            <person name="Hall O."/>
            <person name="Minx P."/>
            <person name="Tomlinson C."/>
            <person name="Mitreva M."/>
            <person name="Nelson J."/>
            <person name="Hou S."/>
            <person name="Wollam A."/>
            <person name="Pepin K.H."/>
            <person name="Johnson M."/>
            <person name="Bhonagiri V."/>
            <person name="Nash W.E."/>
            <person name="Warren W."/>
            <person name="Chinwalla A."/>
            <person name="Mardis E.R."/>
            <person name="Wilson R.K."/>
        </authorList>
    </citation>
    <scope>NUCLEOTIDE SEQUENCE [LARGE SCALE GENOMIC DNA]</scope>
    <source>
        <strain evidence="1 2">DSM 20093</strain>
    </source>
</reference>